<gene>
    <name evidence="2" type="ORF">TPR58_16685</name>
</gene>
<feature type="domain" description="SnoaL-like" evidence="1">
    <location>
        <begin position="8"/>
        <end position="101"/>
    </location>
</feature>
<dbReference type="Pfam" id="PF12680">
    <property type="entry name" value="SnoaL_2"/>
    <property type="match status" value="1"/>
</dbReference>
<dbReference type="Gene3D" id="3.10.450.50">
    <property type="match status" value="1"/>
</dbReference>
<name>A0ABV0BCP9_9SPHN</name>
<dbReference type="SUPFAM" id="SSF54427">
    <property type="entry name" value="NTF2-like"/>
    <property type="match status" value="1"/>
</dbReference>
<organism evidence="2 3">
    <name type="scientific">Sphingomonas rustica</name>
    <dbReference type="NCBI Taxonomy" id="3103142"/>
    <lineage>
        <taxon>Bacteria</taxon>
        <taxon>Pseudomonadati</taxon>
        <taxon>Pseudomonadota</taxon>
        <taxon>Alphaproteobacteria</taxon>
        <taxon>Sphingomonadales</taxon>
        <taxon>Sphingomonadaceae</taxon>
        <taxon>Sphingomonas</taxon>
    </lineage>
</organism>
<dbReference type="RefSeq" id="WP_346247851.1">
    <property type="nucleotide sequence ID" value="NZ_JBDIZK010000010.1"/>
</dbReference>
<comment type="caution">
    <text evidence="2">The sequence shown here is derived from an EMBL/GenBank/DDBJ whole genome shotgun (WGS) entry which is preliminary data.</text>
</comment>
<reference evidence="2 3" key="1">
    <citation type="submission" date="2024-05" db="EMBL/GenBank/DDBJ databases">
        <title>Sphingomonas sp. HF-S3 16S ribosomal RNA gene Genome sequencing and assembly.</title>
        <authorList>
            <person name="Lee H."/>
        </authorList>
    </citation>
    <scope>NUCLEOTIDE SEQUENCE [LARGE SCALE GENOMIC DNA]</scope>
    <source>
        <strain evidence="2 3">HF-S3</strain>
    </source>
</reference>
<evidence type="ECO:0000313" key="2">
    <source>
        <dbReference type="EMBL" id="MEN3748813.1"/>
    </source>
</evidence>
<sequence length="122" mass="13901">MRETPDAIRAFYQAYHERDRAAASALMDEGFTFTSPYDEALGKAEYFQRCWEPGSHHVAFEEERLIADGEGAFLTYLVTLDDGRSFRNTEYFEVREGRILSVTVYFGATYRNGAYEAQSPAG</sequence>
<protein>
    <submittedName>
        <fullName evidence="2">Nuclear transport factor 2 family protein</fullName>
    </submittedName>
</protein>
<evidence type="ECO:0000259" key="1">
    <source>
        <dbReference type="Pfam" id="PF12680"/>
    </source>
</evidence>
<dbReference type="Proteomes" id="UP001427805">
    <property type="component" value="Unassembled WGS sequence"/>
</dbReference>
<accession>A0ABV0BCP9</accession>
<dbReference type="InterPro" id="IPR032710">
    <property type="entry name" value="NTF2-like_dom_sf"/>
</dbReference>
<proteinExistence type="predicted"/>
<dbReference type="EMBL" id="JBDIZK010000010">
    <property type="protein sequence ID" value="MEN3748813.1"/>
    <property type="molecule type" value="Genomic_DNA"/>
</dbReference>
<keyword evidence="3" id="KW-1185">Reference proteome</keyword>
<evidence type="ECO:0000313" key="3">
    <source>
        <dbReference type="Proteomes" id="UP001427805"/>
    </source>
</evidence>
<dbReference type="InterPro" id="IPR037401">
    <property type="entry name" value="SnoaL-like"/>
</dbReference>